<sequence>MESTDTPDRFPALLAATAMGVYLLLAVGAATTLSDAVTACAAWPACGDGLSLPSSAMGYVALGHRAVALVVGVLALATGVLAWRRDTSTRIKAALGLSLLLYPAQAALGAFVATSGTTATLSALHLVVGMTIFGGIVAALAWTLEIETGDPDDRPDRMPERDLPPAEDRRPEIPTSTVARAKATANAYFRLMKPRLMWLLCLVASAAMALAAGSDGLNPVTVAATLGGGALSIGASGTFNHVLERDIDRRMNRTNDRPLVTDLVPVRNAIAWGLFLSVVSLALFASVNLLAAALGLAAILFYSVVYTLILKPNTVQNTVIGGAAGALPALIGWAAVTDSIGLGGLVLAGVIFLWTPAHFYNLALAYKDDYERGGFPMMPVVRGETVTRKHILWYLGATLVAAAALAAADSLGWLYVLTGVVFGGIFLWMVVRLHYEQSESAAFRSFHASNAYLGALLLAVVVDALAI</sequence>
<evidence type="ECO:0000256" key="7">
    <source>
        <dbReference type="ARBA" id="ARBA00022989"/>
    </source>
</evidence>
<feature type="region of interest" description="Disordered" evidence="12">
    <location>
        <begin position="149"/>
        <end position="173"/>
    </location>
</feature>
<proteinExistence type="inferred from homology"/>
<feature type="transmembrane region" description="Helical" evidence="11">
    <location>
        <begin position="391"/>
        <end position="408"/>
    </location>
</feature>
<dbReference type="InterPro" id="IPR000537">
    <property type="entry name" value="UbiA_prenyltransferase"/>
</dbReference>
<keyword evidence="9 11" id="KW-0472">Membrane</keyword>
<dbReference type="Gene3D" id="1.10.357.140">
    <property type="entry name" value="UbiA prenyltransferase"/>
    <property type="match status" value="1"/>
</dbReference>
<dbReference type="CDD" id="cd13957">
    <property type="entry name" value="PT_UbiA_Cox10"/>
    <property type="match status" value="1"/>
</dbReference>
<feature type="transmembrane region" description="Helical" evidence="11">
    <location>
        <begin position="196"/>
        <end position="214"/>
    </location>
</feature>
<dbReference type="HAMAP" id="MF_00154">
    <property type="entry name" value="CyoE_CtaB"/>
    <property type="match status" value="1"/>
</dbReference>
<evidence type="ECO:0000256" key="6">
    <source>
        <dbReference type="ARBA" id="ARBA00022692"/>
    </source>
</evidence>
<feature type="transmembrane region" description="Helical" evidence="11">
    <location>
        <begin position="342"/>
        <end position="363"/>
    </location>
</feature>
<evidence type="ECO:0000256" key="10">
    <source>
        <dbReference type="ARBA" id="ARBA00047690"/>
    </source>
</evidence>
<reference evidence="13 14" key="1">
    <citation type="submission" date="2015-12" db="EMBL/GenBank/DDBJ databases">
        <title>Haloprofundus marisrubri gen. nov., sp. nov., an extremely halophilic archaeon isolated from the Discovery deep brine-seawater interface in the Red Sea.</title>
        <authorList>
            <person name="Zhang G."/>
            <person name="Stingl U."/>
            <person name="Rashid M."/>
        </authorList>
    </citation>
    <scope>NUCLEOTIDE SEQUENCE [LARGE SCALE GENOMIC DNA]</scope>
    <source>
        <strain evidence="13 14">SB9</strain>
    </source>
</reference>
<comment type="subcellular location">
    <subcellularLocation>
        <location evidence="2 11">Cell membrane</location>
        <topology evidence="2 11">Multi-pass membrane protein</topology>
    </subcellularLocation>
</comment>
<feature type="compositionally biased region" description="Basic and acidic residues" evidence="12">
    <location>
        <begin position="151"/>
        <end position="172"/>
    </location>
</feature>
<evidence type="ECO:0000313" key="14">
    <source>
        <dbReference type="Proteomes" id="UP000054387"/>
    </source>
</evidence>
<dbReference type="GO" id="GO:0006784">
    <property type="term" value="P:heme A biosynthetic process"/>
    <property type="evidence" value="ECO:0007669"/>
    <property type="project" value="InterPro"/>
</dbReference>
<dbReference type="InterPro" id="IPR003780">
    <property type="entry name" value="COX15/CtaA_fam"/>
</dbReference>
<feature type="transmembrane region" description="Helical" evidence="11">
    <location>
        <begin position="66"/>
        <end position="83"/>
    </location>
</feature>
<accession>A0A0W1R9T2</accession>
<dbReference type="EC" id="2.5.1.141" evidence="11"/>
<organism evidence="13 14">
    <name type="scientific">Haloprofundus marisrubri</name>
    <dbReference type="NCBI Taxonomy" id="1514971"/>
    <lineage>
        <taxon>Archaea</taxon>
        <taxon>Methanobacteriati</taxon>
        <taxon>Methanobacteriota</taxon>
        <taxon>Stenosarchaea group</taxon>
        <taxon>Halobacteria</taxon>
        <taxon>Halobacteriales</taxon>
        <taxon>Haloferacaceae</taxon>
        <taxon>Haloprofundus</taxon>
    </lineage>
</organism>
<comment type="similarity">
    <text evidence="4">In the C-terminal section; belongs to the UbiA prenyltransferase family. Protoheme IX farnesyltransferase subfamily.</text>
</comment>
<feature type="transmembrane region" description="Helical" evidence="11">
    <location>
        <begin position="123"/>
        <end position="144"/>
    </location>
</feature>
<dbReference type="STRING" id="1514971.AUR64_10815"/>
<comment type="caution">
    <text evidence="13">The sequence shown here is derived from an EMBL/GenBank/DDBJ whole genome shotgun (WGS) entry which is preliminary data.</text>
</comment>
<comment type="caution">
    <text evidence="11">Lacks conserved residue(s) required for the propagation of feature annotation.</text>
</comment>
<dbReference type="AlphaFoldDB" id="A0A0W1R9T2"/>
<keyword evidence="11" id="KW-1003">Cell membrane</keyword>
<dbReference type="EMBL" id="LOPU01000018">
    <property type="protein sequence ID" value="KTG10081.1"/>
    <property type="molecule type" value="Genomic_DNA"/>
</dbReference>
<evidence type="ECO:0000256" key="8">
    <source>
        <dbReference type="ARBA" id="ARBA00023133"/>
    </source>
</evidence>
<feature type="transmembrane region" description="Helical" evidence="11">
    <location>
        <begin position="317"/>
        <end position="336"/>
    </location>
</feature>
<comment type="catalytic activity">
    <reaction evidence="10 11">
        <text>heme b + (2E,6E)-farnesyl diphosphate + H2O = Fe(II)-heme o + diphosphate</text>
        <dbReference type="Rhea" id="RHEA:28070"/>
        <dbReference type="ChEBI" id="CHEBI:15377"/>
        <dbReference type="ChEBI" id="CHEBI:33019"/>
        <dbReference type="ChEBI" id="CHEBI:60344"/>
        <dbReference type="ChEBI" id="CHEBI:60530"/>
        <dbReference type="ChEBI" id="CHEBI:175763"/>
        <dbReference type="EC" id="2.5.1.141"/>
    </reaction>
</comment>
<dbReference type="PANTHER" id="PTHR43448:SF2">
    <property type="entry name" value="PROTOHEME IX FARNESYLTRANSFERASE, MITOCHONDRIAL"/>
    <property type="match status" value="1"/>
</dbReference>
<protein>
    <recommendedName>
        <fullName evidence="11">Protoheme IX farnesyltransferase</fullName>
        <ecNumber evidence="11">2.5.1.141</ecNumber>
    </recommendedName>
    <alternativeName>
        <fullName evidence="11">Heme B farnesyltransferase</fullName>
    </alternativeName>
    <alternativeName>
        <fullName evidence="11">Heme O synthase</fullName>
    </alternativeName>
</protein>
<evidence type="ECO:0000313" key="13">
    <source>
        <dbReference type="EMBL" id="KTG10081.1"/>
    </source>
</evidence>
<dbReference type="NCBIfam" id="NF003349">
    <property type="entry name" value="PRK04375.1-2"/>
    <property type="match status" value="1"/>
</dbReference>
<dbReference type="UniPathway" id="UPA00834">
    <property type="reaction ID" value="UER00712"/>
</dbReference>
<comment type="pathway">
    <text evidence="3 11">Porphyrin-containing compound metabolism; heme O biosynthesis; heme O from protoheme: step 1/1.</text>
</comment>
<dbReference type="Pfam" id="PF01040">
    <property type="entry name" value="UbiA"/>
    <property type="match status" value="1"/>
</dbReference>
<evidence type="ECO:0000256" key="4">
    <source>
        <dbReference type="ARBA" id="ARBA00010223"/>
    </source>
</evidence>
<comment type="miscellaneous">
    <text evidence="11">Carbon 2 of the heme B porphyrin ring is defined according to the Fischer nomenclature.</text>
</comment>
<keyword evidence="6 11" id="KW-0812">Transmembrane</keyword>
<evidence type="ECO:0000256" key="1">
    <source>
        <dbReference type="ARBA" id="ARBA00004019"/>
    </source>
</evidence>
<dbReference type="Pfam" id="PF02628">
    <property type="entry name" value="COX15-CtaA"/>
    <property type="match status" value="1"/>
</dbReference>
<name>A0A0W1R9T2_9EURY</name>
<dbReference type="GO" id="GO:0005886">
    <property type="term" value="C:plasma membrane"/>
    <property type="evidence" value="ECO:0007669"/>
    <property type="project" value="UniProtKB-SubCell"/>
</dbReference>
<dbReference type="GO" id="GO:0048034">
    <property type="term" value="P:heme O biosynthetic process"/>
    <property type="evidence" value="ECO:0007669"/>
    <property type="project" value="UniProtKB-UniRule"/>
</dbReference>
<evidence type="ECO:0000256" key="11">
    <source>
        <dbReference type="HAMAP-Rule" id="MF_00154"/>
    </source>
</evidence>
<keyword evidence="7 11" id="KW-1133">Transmembrane helix</keyword>
<evidence type="ECO:0000256" key="5">
    <source>
        <dbReference type="ARBA" id="ARBA00022679"/>
    </source>
</evidence>
<keyword evidence="14" id="KW-1185">Reference proteome</keyword>
<dbReference type="InterPro" id="IPR006369">
    <property type="entry name" value="Protohaem_IX_farnesylTrfase"/>
</dbReference>
<feature type="transmembrane region" description="Helical" evidence="11">
    <location>
        <begin position="290"/>
        <end position="310"/>
    </location>
</feature>
<feature type="transmembrane region" description="Helical" evidence="11">
    <location>
        <begin position="264"/>
        <end position="284"/>
    </location>
</feature>
<evidence type="ECO:0000256" key="9">
    <source>
        <dbReference type="ARBA" id="ARBA00023136"/>
    </source>
</evidence>
<dbReference type="Proteomes" id="UP000054387">
    <property type="component" value="Unassembled WGS sequence"/>
</dbReference>
<keyword evidence="8 11" id="KW-0350">Heme biosynthesis</keyword>
<feature type="transmembrane region" description="Helical" evidence="11">
    <location>
        <begin position="447"/>
        <end position="466"/>
    </location>
</feature>
<keyword evidence="5 11" id="KW-0808">Transferase</keyword>
<feature type="transmembrane region" description="Helical" evidence="11">
    <location>
        <begin position="95"/>
        <end position="117"/>
    </location>
</feature>
<dbReference type="PANTHER" id="PTHR43448">
    <property type="entry name" value="PROTOHEME IX FARNESYLTRANSFERASE, MITOCHONDRIAL"/>
    <property type="match status" value="1"/>
</dbReference>
<evidence type="ECO:0000256" key="12">
    <source>
        <dbReference type="SAM" id="MobiDB-lite"/>
    </source>
</evidence>
<evidence type="ECO:0000256" key="3">
    <source>
        <dbReference type="ARBA" id="ARBA00004919"/>
    </source>
</evidence>
<dbReference type="GO" id="GO:0008495">
    <property type="term" value="F:protoheme IX farnesyltransferase activity"/>
    <property type="evidence" value="ECO:0007669"/>
    <property type="project" value="UniProtKB-UniRule"/>
</dbReference>
<feature type="transmembrane region" description="Helical" evidence="11">
    <location>
        <begin position="220"/>
        <end position="243"/>
    </location>
</feature>
<comment type="function">
    <text evidence="1 11">Converts heme B (protoheme IX) to heme O by substitution of the vinyl group on carbon 2 of heme B porphyrin ring with a hydroxyethyl farnesyl side group.</text>
</comment>
<dbReference type="InterPro" id="IPR044878">
    <property type="entry name" value="UbiA_sf"/>
</dbReference>
<gene>
    <name evidence="11" type="primary">ctaB</name>
    <name evidence="13" type="ORF">AUR64_10815</name>
</gene>
<evidence type="ECO:0000256" key="2">
    <source>
        <dbReference type="ARBA" id="ARBA00004651"/>
    </source>
</evidence>
<comment type="similarity">
    <text evidence="11">Belongs to the UbiA prenyltransferase family. Protoheme IX farnesyltransferase subfamily.</text>
</comment>
<dbReference type="NCBIfam" id="TIGR01473">
    <property type="entry name" value="cyoE_ctaB"/>
    <property type="match status" value="1"/>
</dbReference>
<feature type="transmembrane region" description="Helical" evidence="11">
    <location>
        <begin position="414"/>
        <end position="435"/>
    </location>
</feature>